<dbReference type="Gene3D" id="2.115.10.20">
    <property type="entry name" value="Glycosyl hydrolase domain, family 43"/>
    <property type="match status" value="1"/>
</dbReference>
<dbReference type="Proteomes" id="UP000664132">
    <property type="component" value="Unassembled WGS sequence"/>
</dbReference>
<sequence length="538" mass="57880">MSNYSLMKVLSILGTVVSWISAAPSVSTTFNNAVQYQFDTDGNAIDLTSGKIDFLGGAYVWYGLHFGCGKEFCGVATYSSTDLQTWHYNGLAFDPKIPDIEALCSARLSGNCGRPHIIYSATNNNYVLWVDAQSPGYAIFTSDSPTSGFVLSQNRALIGYQPPGPYKAGDFSVHVIDGAGYLAYALIDFTTLGASIWPPFLQSIYVQKLTPDMLNTTGAAYHVLTNSDLVDMEAESPDIFKRGDYFYVTASNTCGFCTGTLLVVYRSKNISGPWTRQIISDDTCGGQTTGVLTLPAQYGGSASYIHTADLFRTAPLTGTRTAAHGHQLQRLEFNTDGSLKDLDCSLSKSVTVSLVQGTGVPDSKMGRAVSATDGSGETGSYSVSCNLPSQQLYQTWKSSKSGSLTEVGVNIAGLAPTGNLTITIFRYDNDTNFFTPRYIWDTLTTFQLPPANVSEALVVVRVPVEKAVKRGDRLGIALVSASVTPMCTLMKDAGKTACDYGRTLFANGPGQVSLRGKDGKTPPVQALKQEIKWYAIVN</sequence>
<keyword evidence="7" id="KW-1185">Reference proteome</keyword>
<keyword evidence="3 4" id="KW-0326">Glycosidase</keyword>
<keyword evidence="5" id="KW-0732">Signal</keyword>
<evidence type="ECO:0000256" key="1">
    <source>
        <dbReference type="ARBA" id="ARBA00009865"/>
    </source>
</evidence>
<evidence type="ECO:0000256" key="5">
    <source>
        <dbReference type="SAM" id="SignalP"/>
    </source>
</evidence>
<evidence type="ECO:0000313" key="7">
    <source>
        <dbReference type="Proteomes" id="UP000664132"/>
    </source>
</evidence>
<accession>A0A8H7W7W9</accession>
<evidence type="ECO:0000256" key="2">
    <source>
        <dbReference type="ARBA" id="ARBA00022801"/>
    </source>
</evidence>
<gene>
    <name evidence="6" type="ORF">IFR04_006071</name>
</gene>
<dbReference type="CDD" id="cd18824">
    <property type="entry name" value="GH43_CtGH43-like"/>
    <property type="match status" value="1"/>
</dbReference>
<feature type="chain" id="PRO_5034047732" description="Glycoside hydrolase family 43 protein" evidence="5">
    <location>
        <begin position="23"/>
        <end position="538"/>
    </location>
</feature>
<name>A0A8H7W7W9_9HELO</name>
<dbReference type="PANTHER" id="PTHR22925:SF3">
    <property type="entry name" value="GLYCOSYL HYDROLASE FAMILY PROTEIN 43"/>
    <property type="match status" value="1"/>
</dbReference>
<protein>
    <recommendedName>
        <fullName evidence="8">Glycoside hydrolase family 43 protein</fullName>
    </recommendedName>
</protein>
<evidence type="ECO:0000256" key="3">
    <source>
        <dbReference type="ARBA" id="ARBA00023295"/>
    </source>
</evidence>
<reference evidence="6" key="1">
    <citation type="submission" date="2021-02" db="EMBL/GenBank/DDBJ databases">
        <title>Genome sequence Cadophora malorum strain M34.</title>
        <authorList>
            <person name="Stefanovic E."/>
            <person name="Vu D."/>
            <person name="Scully C."/>
            <person name="Dijksterhuis J."/>
            <person name="Roader J."/>
            <person name="Houbraken J."/>
        </authorList>
    </citation>
    <scope>NUCLEOTIDE SEQUENCE</scope>
    <source>
        <strain evidence="6">M34</strain>
    </source>
</reference>
<proteinExistence type="inferred from homology"/>
<comment type="similarity">
    <text evidence="1 4">Belongs to the glycosyl hydrolase 43 family.</text>
</comment>
<dbReference type="EMBL" id="JAFJYH010000077">
    <property type="protein sequence ID" value="KAG4420791.1"/>
    <property type="molecule type" value="Genomic_DNA"/>
</dbReference>
<dbReference type="GO" id="GO:0004553">
    <property type="term" value="F:hydrolase activity, hydrolyzing O-glycosyl compounds"/>
    <property type="evidence" value="ECO:0007669"/>
    <property type="project" value="InterPro"/>
</dbReference>
<dbReference type="OrthoDB" id="9970295at2759"/>
<dbReference type="AlphaFoldDB" id="A0A8H7W7W9"/>
<dbReference type="InterPro" id="IPR006710">
    <property type="entry name" value="Glyco_hydro_43"/>
</dbReference>
<dbReference type="SUPFAM" id="SSF75005">
    <property type="entry name" value="Arabinanase/levansucrase/invertase"/>
    <property type="match status" value="1"/>
</dbReference>
<evidence type="ECO:0000256" key="4">
    <source>
        <dbReference type="RuleBase" id="RU361187"/>
    </source>
</evidence>
<evidence type="ECO:0000313" key="6">
    <source>
        <dbReference type="EMBL" id="KAG4420791.1"/>
    </source>
</evidence>
<feature type="signal peptide" evidence="5">
    <location>
        <begin position="1"/>
        <end position="22"/>
    </location>
</feature>
<dbReference type="Pfam" id="PF04616">
    <property type="entry name" value="Glyco_hydro_43"/>
    <property type="match status" value="1"/>
</dbReference>
<comment type="caution">
    <text evidence="6">The sequence shown here is derived from an EMBL/GenBank/DDBJ whole genome shotgun (WGS) entry which is preliminary data.</text>
</comment>
<dbReference type="InterPro" id="IPR023296">
    <property type="entry name" value="Glyco_hydro_beta-prop_sf"/>
</dbReference>
<keyword evidence="2 4" id="KW-0378">Hydrolase</keyword>
<evidence type="ECO:0008006" key="8">
    <source>
        <dbReference type="Google" id="ProtNLM"/>
    </source>
</evidence>
<dbReference type="GO" id="GO:0005975">
    <property type="term" value="P:carbohydrate metabolic process"/>
    <property type="evidence" value="ECO:0007669"/>
    <property type="project" value="InterPro"/>
</dbReference>
<dbReference type="PANTHER" id="PTHR22925">
    <property type="entry name" value="GLYCOSYL HYDROLASE 43 FAMILY MEMBER"/>
    <property type="match status" value="1"/>
</dbReference>
<organism evidence="6 7">
    <name type="scientific">Cadophora malorum</name>
    <dbReference type="NCBI Taxonomy" id="108018"/>
    <lineage>
        <taxon>Eukaryota</taxon>
        <taxon>Fungi</taxon>
        <taxon>Dikarya</taxon>
        <taxon>Ascomycota</taxon>
        <taxon>Pezizomycotina</taxon>
        <taxon>Leotiomycetes</taxon>
        <taxon>Helotiales</taxon>
        <taxon>Ploettnerulaceae</taxon>
        <taxon>Cadophora</taxon>
    </lineage>
</organism>